<feature type="signal peptide" evidence="4">
    <location>
        <begin position="1"/>
        <end position="19"/>
    </location>
</feature>
<feature type="compositionally biased region" description="Basic and acidic residues" evidence="3">
    <location>
        <begin position="760"/>
        <end position="774"/>
    </location>
</feature>
<dbReference type="Gene3D" id="1.25.40.10">
    <property type="entry name" value="Tetratricopeptide repeat domain"/>
    <property type="match status" value="3"/>
</dbReference>
<evidence type="ECO:0000256" key="1">
    <source>
        <dbReference type="PROSITE-ProRule" id="PRU00339"/>
    </source>
</evidence>
<evidence type="ECO:0000256" key="2">
    <source>
        <dbReference type="SAM" id="Coils"/>
    </source>
</evidence>
<feature type="region of interest" description="Disordered" evidence="3">
    <location>
        <begin position="750"/>
        <end position="783"/>
    </location>
</feature>
<keyword evidence="4" id="KW-0732">Signal</keyword>
<evidence type="ECO:0000256" key="3">
    <source>
        <dbReference type="SAM" id="MobiDB-lite"/>
    </source>
</evidence>
<dbReference type="AlphaFoldDB" id="A0A3R5YX46"/>
<dbReference type="InterPro" id="IPR011990">
    <property type="entry name" value="TPR-like_helical_dom_sf"/>
</dbReference>
<organism evidence="5 6">
    <name type="scientific">Ornithobacterium rhinotracheale</name>
    <dbReference type="NCBI Taxonomy" id="28251"/>
    <lineage>
        <taxon>Bacteria</taxon>
        <taxon>Pseudomonadati</taxon>
        <taxon>Bacteroidota</taxon>
        <taxon>Flavobacteriia</taxon>
        <taxon>Flavobacteriales</taxon>
        <taxon>Weeksellaceae</taxon>
        <taxon>Ornithobacterium</taxon>
    </lineage>
</organism>
<feature type="repeat" description="TPR" evidence="1">
    <location>
        <begin position="253"/>
        <end position="286"/>
    </location>
</feature>
<dbReference type="RefSeq" id="WP_128502012.1">
    <property type="nucleotide sequence ID" value="NZ_CP035107.1"/>
</dbReference>
<accession>A0A3R5YX46</accession>
<dbReference type="SMART" id="SM00028">
    <property type="entry name" value="TPR"/>
    <property type="match status" value="4"/>
</dbReference>
<feature type="coiled-coil region" evidence="2">
    <location>
        <begin position="229"/>
        <end position="256"/>
    </location>
</feature>
<evidence type="ECO:0000313" key="5">
    <source>
        <dbReference type="EMBL" id="QAR31604.1"/>
    </source>
</evidence>
<protein>
    <submittedName>
        <fullName evidence="5">Uncharacterized protein</fullName>
    </submittedName>
</protein>
<dbReference type="SUPFAM" id="SSF48452">
    <property type="entry name" value="TPR-like"/>
    <property type="match status" value="1"/>
</dbReference>
<evidence type="ECO:0000256" key="4">
    <source>
        <dbReference type="SAM" id="SignalP"/>
    </source>
</evidence>
<feature type="chain" id="PRO_5018521456" evidence="4">
    <location>
        <begin position="20"/>
        <end position="783"/>
    </location>
</feature>
<dbReference type="Proteomes" id="UP000287701">
    <property type="component" value="Chromosome"/>
</dbReference>
<gene>
    <name evidence="5" type="ORF">EQP59_09755</name>
</gene>
<dbReference type="OrthoDB" id="1522549at2"/>
<reference evidence="5 6" key="1">
    <citation type="submission" date="2019-01" db="EMBL/GenBank/DDBJ databases">
        <title>Whole Genome of Ornithobacterium rhinotracheale FARPER-174b.</title>
        <authorList>
            <person name="Tataje-Lavanda L.A."/>
            <person name="Montalvan A."/>
            <person name="Montesinos R."/>
            <person name="Zimic M."/>
            <person name="Fernandez-Sanchez M."/>
            <person name="Fernandez-Diaz M."/>
        </authorList>
    </citation>
    <scope>NUCLEOTIDE SEQUENCE [LARGE SCALE GENOMIC DNA]</scope>
    <source>
        <strain evidence="5 6">FARPER-174b</strain>
    </source>
</reference>
<evidence type="ECO:0000313" key="6">
    <source>
        <dbReference type="Proteomes" id="UP000287701"/>
    </source>
</evidence>
<sequence length="783" mass="90183">MLKRIISLLCIIMLLGACSTRKDSFKNRTYHKATAWFNTLFNGQQAINERLKEAQANHQDNYFEVLKVSPYGEFNSNEDAEQVSYAPAGQGLGLMGAVQSGNLLNNENSTRTGYAKAEEKALKAIENHSMIIKGAERNKEIARAYLMLGQARYYQGKTFPALEALEQVKRMGFKKFIPWAQYYIALAQIQGGNHYAAAEILDKLYATKDLKKPLKALVAQQYAELFYQAKNYESAINALNEAIKNTKNKKQKARLYFVQGQILSEIKDYPLANEKFTKAYKLKPSFEMEARAIVAKAMNFQPKEDNANDFVSALKKYARVGNYEKYKNEFLYAIGNIEEKIDSINLAKKYYLLALKDPISSPQYRAETFAALGNIYMRKAEYVYANAYYDSAVAVIPQSRRKEELAELSKNLSQVMKMHYLVVKNDSIINISSLNLVEQKEFFKHFISNLKKKDEEQRQQDEKMATEFKTQRKIKSFDSSFGKEGSKFYFYSESAKATGENEFKRLWGNITLRDNWRNSATGGDALAQKKAELIGQTDAKNPRRYELEYYLEQIPTPTQLNRLKLERDTTQLKLGVAYADLLKNPKWASETLELLLASPPKKDSVKYEAYFQLYRINRKNNVLLSDKYKNLILSQYPNSLYAQYIKNPAKVLDKSNSEEALVAYKKAYELFEKKDYKETIAECEKGILDFEKEPLSAKFLLLKAFAYYRIEDKMAYFSALNQIIVRYKDSPEAERARALLALSSPSKKKQILEVEPQTPKQEELKENEQKEELQMRQGISIFG</sequence>
<dbReference type="InterPro" id="IPR019734">
    <property type="entry name" value="TPR_rpt"/>
</dbReference>
<name>A0A3R5YX46_ORNRH</name>
<keyword evidence="1" id="KW-0802">TPR repeat</keyword>
<dbReference type="EMBL" id="CP035107">
    <property type="protein sequence ID" value="QAR31604.1"/>
    <property type="molecule type" value="Genomic_DNA"/>
</dbReference>
<dbReference type="PROSITE" id="PS50005">
    <property type="entry name" value="TPR"/>
    <property type="match status" value="2"/>
</dbReference>
<feature type="repeat" description="TPR" evidence="1">
    <location>
        <begin position="366"/>
        <end position="399"/>
    </location>
</feature>
<keyword evidence="2" id="KW-0175">Coiled coil</keyword>
<dbReference type="PROSITE" id="PS51257">
    <property type="entry name" value="PROKAR_LIPOPROTEIN"/>
    <property type="match status" value="1"/>
</dbReference>
<proteinExistence type="predicted"/>